<dbReference type="Gene3D" id="3.50.50.60">
    <property type="entry name" value="FAD/NAD(P)-binding domain"/>
    <property type="match status" value="1"/>
</dbReference>
<evidence type="ECO:0008006" key="2">
    <source>
        <dbReference type="Google" id="ProtNLM"/>
    </source>
</evidence>
<dbReference type="EMBL" id="AP035768">
    <property type="protein sequence ID" value="BFO21231.1"/>
    <property type="molecule type" value="Genomic_DNA"/>
</dbReference>
<evidence type="ECO:0000313" key="1">
    <source>
        <dbReference type="EMBL" id="BFO21231.1"/>
    </source>
</evidence>
<sequence length="126" mass="13658">MLALTSEGWLRRWRRAGPAMFTCSRALLDWVVRTAVREQVPLEIRRATVVGLTGTAARVRGVRLATPGGDTDLEADLVVDASGRGTRVTGWLNGLGLTGVRERAVDSGLVNASRLYRIPSGAERFP</sequence>
<gene>
    <name evidence="1" type="ORF">SHKM778_76190</name>
</gene>
<reference evidence="1" key="2">
    <citation type="submission" date="2024-07" db="EMBL/GenBank/DDBJ databases">
        <title>Streptomyces haneummycinica sp. nov., a new antibiotic-producing actinobacterium isolated from marine sediment.</title>
        <authorList>
            <person name="Uemura M."/>
            <person name="Hamada M."/>
            <person name="Hirano S."/>
            <person name="Kobayashi K."/>
            <person name="Ohshiro T."/>
            <person name="Kobayashi T."/>
            <person name="Terahara T."/>
        </authorList>
    </citation>
    <scope>NUCLEOTIDE SEQUENCE</scope>
    <source>
        <strain evidence="1">KM77-8</strain>
    </source>
</reference>
<dbReference type="SUPFAM" id="SSF51905">
    <property type="entry name" value="FAD/NAD(P)-binding domain"/>
    <property type="match status" value="1"/>
</dbReference>
<organism evidence="1">
    <name type="scientific">Streptomyces haneummycinicus</name>
    <dbReference type="NCBI Taxonomy" id="3074435"/>
    <lineage>
        <taxon>Bacteria</taxon>
        <taxon>Bacillati</taxon>
        <taxon>Actinomycetota</taxon>
        <taxon>Actinomycetes</taxon>
        <taxon>Kitasatosporales</taxon>
        <taxon>Streptomycetaceae</taxon>
        <taxon>Streptomyces</taxon>
    </lineage>
</organism>
<dbReference type="AlphaFoldDB" id="A0AAT9HUN4"/>
<proteinExistence type="predicted"/>
<dbReference type="InterPro" id="IPR036188">
    <property type="entry name" value="FAD/NAD-bd_sf"/>
</dbReference>
<name>A0AAT9HUN4_9ACTN</name>
<protein>
    <recommendedName>
        <fullName evidence="2">FAD-binding domain-containing protein</fullName>
    </recommendedName>
</protein>
<reference evidence="1" key="1">
    <citation type="submission" date="2024-06" db="EMBL/GenBank/DDBJ databases">
        <authorList>
            <consortium name="consrtm"/>
            <person name="Uemura M."/>
            <person name="Terahara T."/>
        </authorList>
    </citation>
    <scope>NUCLEOTIDE SEQUENCE</scope>
    <source>
        <strain evidence="1">KM77-8</strain>
    </source>
</reference>
<accession>A0AAT9HUN4</accession>